<evidence type="ECO:0000313" key="3">
    <source>
        <dbReference type="Proteomes" id="UP001327560"/>
    </source>
</evidence>
<dbReference type="GO" id="GO:0000398">
    <property type="term" value="P:mRNA splicing, via spliceosome"/>
    <property type="evidence" value="ECO:0007669"/>
    <property type="project" value="InterPro"/>
</dbReference>
<dbReference type="PANTHER" id="PTHR14942">
    <property type="entry name" value="U11/U12 SMALL NUCLEAR RIBONUCLEOPROTEIN 25 KDA PROTEIN"/>
    <property type="match status" value="1"/>
</dbReference>
<feature type="domain" description="SNRNP25 ubiquitin-like" evidence="1">
    <location>
        <begin position="61"/>
        <end position="157"/>
    </location>
</feature>
<dbReference type="SUPFAM" id="SSF54236">
    <property type="entry name" value="Ubiquitin-like"/>
    <property type="match status" value="1"/>
</dbReference>
<gene>
    <name evidence="2" type="ORF">Cni_G22361</name>
</gene>
<keyword evidence="3" id="KW-1185">Reference proteome</keyword>
<proteinExistence type="predicted"/>
<dbReference type="AlphaFoldDB" id="A0AAQ3QLK3"/>
<dbReference type="EMBL" id="CP136896">
    <property type="protein sequence ID" value="WOL13591.1"/>
    <property type="molecule type" value="Genomic_DNA"/>
</dbReference>
<dbReference type="InterPro" id="IPR039690">
    <property type="entry name" value="SNRNP25"/>
</dbReference>
<sequence>MSGDVAPCCDELRRSFSQPADNTESMSPRLSLSHGGEVGIGVAHSRRSSFSYYRLPIDAALRLTILKLDGSSFEVQVAHTARVGELKKAIEDLFNQPSEDEDSSISWTRNNYCSNGRSHVWGHFCLCFNEYKLTDDKESLRAFEIKDGDQLHFIRHLYIENESKLSKRKWLTLDDDPEELRMSNVKEKYEVDEYDGIDTSLFLDDSIDDLEDAYKQLGPTESKFARIFRGLFFFSILKKSQRTLPNNEGYTEISQS</sequence>
<reference evidence="2 3" key="1">
    <citation type="submission" date="2023-10" db="EMBL/GenBank/DDBJ databases">
        <title>Chromosome-scale genome assembly provides insights into flower coloration mechanisms of Canna indica.</title>
        <authorList>
            <person name="Li C."/>
        </authorList>
    </citation>
    <scope>NUCLEOTIDE SEQUENCE [LARGE SCALE GENOMIC DNA]</scope>
    <source>
        <tissue evidence="2">Flower</tissue>
    </source>
</reference>
<evidence type="ECO:0000313" key="2">
    <source>
        <dbReference type="EMBL" id="WOL13591.1"/>
    </source>
</evidence>
<protein>
    <recommendedName>
        <fullName evidence="1">SNRNP25 ubiquitin-like domain-containing protein</fullName>
    </recommendedName>
</protein>
<accession>A0AAQ3QLK3</accession>
<evidence type="ECO:0000259" key="1">
    <source>
        <dbReference type="Pfam" id="PF18036"/>
    </source>
</evidence>
<dbReference type="InterPro" id="IPR040610">
    <property type="entry name" value="SNRNP25_ubiquitin"/>
</dbReference>
<organism evidence="2 3">
    <name type="scientific">Canna indica</name>
    <name type="common">Indian-shot</name>
    <dbReference type="NCBI Taxonomy" id="4628"/>
    <lineage>
        <taxon>Eukaryota</taxon>
        <taxon>Viridiplantae</taxon>
        <taxon>Streptophyta</taxon>
        <taxon>Embryophyta</taxon>
        <taxon>Tracheophyta</taxon>
        <taxon>Spermatophyta</taxon>
        <taxon>Magnoliopsida</taxon>
        <taxon>Liliopsida</taxon>
        <taxon>Zingiberales</taxon>
        <taxon>Cannaceae</taxon>
        <taxon>Canna</taxon>
    </lineage>
</organism>
<dbReference type="PANTHER" id="PTHR14942:SF9">
    <property type="entry name" value="OS02G0188500 PROTEIN"/>
    <property type="match status" value="1"/>
</dbReference>
<dbReference type="Gene3D" id="3.10.20.90">
    <property type="entry name" value="Phosphatidylinositol 3-kinase Catalytic Subunit, Chain A, domain 1"/>
    <property type="match status" value="1"/>
</dbReference>
<dbReference type="Proteomes" id="UP001327560">
    <property type="component" value="Chromosome 7"/>
</dbReference>
<name>A0AAQ3QLK3_9LILI</name>
<dbReference type="CDD" id="cd17058">
    <property type="entry name" value="Ubl_SNRNP25"/>
    <property type="match status" value="1"/>
</dbReference>
<dbReference type="InterPro" id="IPR029071">
    <property type="entry name" value="Ubiquitin-like_domsf"/>
</dbReference>
<dbReference type="Pfam" id="PF18036">
    <property type="entry name" value="Ubiquitin_4"/>
    <property type="match status" value="1"/>
</dbReference>